<dbReference type="CDD" id="cd04690">
    <property type="entry name" value="NUDIX_Hydrolase"/>
    <property type="match status" value="1"/>
</dbReference>
<dbReference type="PROSITE" id="PS00893">
    <property type="entry name" value="NUDIX_BOX"/>
    <property type="match status" value="1"/>
</dbReference>
<dbReference type="RefSeq" id="WP_101590059.1">
    <property type="nucleotide sequence ID" value="NZ_FXZM01000018.1"/>
</dbReference>
<dbReference type="AlphaFoldDB" id="A0A2H1L8C8"/>
<proteinExistence type="predicted"/>
<keyword evidence="5" id="KW-1185">Reference proteome</keyword>
<evidence type="ECO:0000256" key="1">
    <source>
        <dbReference type="ARBA" id="ARBA00001946"/>
    </source>
</evidence>
<dbReference type="EMBL" id="FXZM01000018">
    <property type="protein sequence ID" value="SMY13156.1"/>
    <property type="molecule type" value="Genomic_DNA"/>
</dbReference>
<dbReference type="InterPro" id="IPR000086">
    <property type="entry name" value="NUDIX_hydrolase_dom"/>
</dbReference>
<dbReference type="GO" id="GO:0016787">
    <property type="term" value="F:hydrolase activity"/>
    <property type="evidence" value="ECO:0007669"/>
    <property type="project" value="UniProtKB-KW"/>
</dbReference>
<evidence type="ECO:0000313" key="4">
    <source>
        <dbReference type="EMBL" id="SMY13156.1"/>
    </source>
</evidence>
<reference evidence="5" key="1">
    <citation type="submission" date="2017-03" db="EMBL/GenBank/DDBJ databases">
        <authorList>
            <person name="Monnet C."/>
        </authorList>
    </citation>
    <scope>NUCLEOTIDE SEQUENCE [LARGE SCALE GENOMIC DNA]</scope>
    <source>
        <strain evidence="5">SJ5-8</strain>
    </source>
</reference>
<organism evidence="4 5">
    <name type="scientific">Brevibacterium jeotgali</name>
    <dbReference type="NCBI Taxonomy" id="1262550"/>
    <lineage>
        <taxon>Bacteria</taxon>
        <taxon>Bacillati</taxon>
        <taxon>Actinomycetota</taxon>
        <taxon>Actinomycetes</taxon>
        <taxon>Micrococcales</taxon>
        <taxon>Brevibacteriaceae</taxon>
        <taxon>Brevibacterium</taxon>
    </lineage>
</organism>
<dbReference type="OrthoDB" id="9801098at2"/>
<comment type="cofactor">
    <cofactor evidence="1">
        <name>Mg(2+)</name>
        <dbReference type="ChEBI" id="CHEBI:18420"/>
    </cofactor>
</comment>
<dbReference type="PROSITE" id="PS51462">
    <property type="entry name" value="NUDIX"/>
    <property type="match status" value="1"/>
</dbReference>
<dbReference type="PANTHER" id="PTHR43046:SF2">
    <property type="entry name" value="8-OXO-DGTP DIPHOSPHATASE-RELATED"/>
    <property type="match status" value="1"/>
</dbReference>
<dbReference type="InterPro" id="IPR020084">
    <property type="entry name" value="NUDIX_hydrolase_CS"/>
</dbReference>
<name>A0A2H1L8C8_9MICO</name>
<dbReference type="PANTHER" id="PTHR43046">
    <property type="entry name" value="GDP-MANNOSE MANNOSYL HYDROLASE"/>
    <property type="match status" value="1"/>
</dbReference>
<evidence type="ECO:0000256" key="2">
    <source>
        <dbReference type="ARBA" id="ARBA00022801"/>
    </source>
</evidence>
<evidence type="ECO:0000313" key="5">
    <source>
        <dbReference type="Proteomes" id="UP000234462"/>
    </source>
</evidence>
<sequence>MPDSTASRRDDRATVRTIRVSALVLRRGDTMLMVRKRGTVAYMLPGGKPEPGEAPIDTIIREVDEELGLPLLREDLEELGTFEAPAANEADHQVIGDVFVHRGMPEGFDFDDIQPQAEIDSVAWFDPDSLPEDSAAFAIAPLTRARVVPALVRHLD</sequence>
<gene>
    <name evidence="4" type="ORF">BJEO58_02766</name>
</gene>
<dbReference type="InterPro" id="IPR015797">
    <property type="entry name" value="NUDIX_hydrolase-like_dom_sf"/>
</dbReference>
<feature type="domain" description="Nudix hydrolase" evidence="3">
    <location>
        <begin position="15"/>
        <end position="147"/>
    </location>
</feature>
<dbReference type="SUPFAM" id="SSF55811">
    <property type="entry name" value="Nudix"/>
    <property type="match status" value="1"/>
</dbReference>
<protein>
    <submittedName>
        <fullName evidence="4">ADP-ribose pyrophosphatase YjhB, NUDIX family</fullName>
    </submittedName>
</protein>
<dbReference type="Pfam" id="PF00293">
    <property type="entry name" value="NUDIX"/>
    <property type="match status" value="1"/>
</dbReference>
<accession>A0A2H1L8C8</accession>
<evidence type="ECO:0000259" key="3">
    <source>
        <dbReference type="PROSITE" id="PS51462"/>
    </source>
</evidence>
<keyword evidence="2" id="KW-0378">Hydrolase</keyword>
<dbReference type="Gene3D" id="3.90.79.10">
    <property type="entry name" value="Nucleoside Triphosphate Pyrophosphohydrolase"/>
    <property type="match status" value="1"/>
</dbReference>
<dbReference type="Proteomes" id="UP000234462">
    <property type="component" value="Unassembled WGS sequence"/>
</dbReference>